<dbReference type="PANTHER" id="PTHR48050">
    <property type="entry name" value="STEROL 3-BETA-GLUCOSYLTRANSFERASE"/>
    <property type="match status" value="1"/>
</dbReference>
<accession>K0V710</accession>
<dbReference type="AlphaFoldDB" id="K0V710"/>
<dbReference type="Proteomes" id="UP000006072">
    <property type="component" value="Unassembled WGS sequence"/>
</dbReference>
<dbReference type="PANTHER" id="PTHR48050:SF13">
    <property type="entry name" value="STEROL 3-BETA-GLUCOSYLTRANSFERASE UGT80A2"/>
    <property type="match status" value="1"/>
</dbReference>
<organism evidence="2 3">
    <name type="scientific">Mycolicibacterium vaccae ATCC 25954</name>
    <dbReference type="NCBI Taxonomy" id="1194972"/>
    <lineage>
        <taxon>Bacteria</taxon>
        <taxon>Bacillati</taxon>
        <taxon>Actinomycetota</taxon>
        <taxon>Actinomycetes</taxon>
        <taxon>Mycobacteriales</taxon>
        <taxon>Mycobacteriaceae</taxon>
        <taxon>Mycolicibacterium</taxon>
    </lineage>
</organism>
<protein>
    <submittedName>
        <fullName evidence="2">Glycosyl transferase family protein</fullName>
    </submittedName>
</protein>
<comment type="caution">
    <text evidence="2">The sequence shown here is derived from an EMBL/GenBank/DDBJ whole genome shotgun (WGS) entry which is preliminary data.</text>
</comment>
<evidence type="ECO:0000259" key="1">
    <source>
        <dbReference type="Pfam" id="PF06722"/>
    </source>
</evidence>
<sequence>PAPDWLDDIAEPIVLVTTSSVGQADRALVAAAMRAFEDAPVHVVASLPADGDGLLRRDRRVTLTRFVPHSPVLDRAVCVVTHGGMGVTQKALSRGIPVCAVPFGRDQFEVARRIEVARCGVRLPARRLSAQRLQAAVRSAMTMSAGAAEVAAGFAATGGMRRGADIVEAHTVSV</sequence>
<dbReference type="InterPro" id="IPR050426">
    <property type="entry name" value="Glycosyltransferase_28"/>
</dbReference>
<dbReference type="SUPFAM" id="SSF53756">
    <property type="entry name" value="UDP-Glycosyltransferase/glycogen phosphorylase"/>
    <property type="match status" value="1"/>
</dbReference>
<dbReference type="RefSeq" id="WP_003929443.1">
    <property type="nucleotide sequence ID" value="NZ_JH814686.1"/>
</dbReference>
<reference evidence="2 3" key="1">
    <citation type="journal article" date="2012" name="J. Bacteriol.">
        <title>Complete Genome Sequence of Mycobacterium vaccae Type Strain ATCC 25954.</title>
        <authorList>
            <person name="Ho Y.S."/>
            <person name="Adroub S.A."/>
            <person name="Abadi M."/>
            <person name="Al Alwan B."/>
            <person name="Alkhateeb R."/>
            <person name="Gao G."/>
            <person name="Ragab A."/>
            <person name="Ali S."/>
            <person name="van Soolingen D."/>
            <person name="Bitter W."/>
            <person name="Pain A."/>
            <person name="Abdallah A.M."/>
        </authorList>
    </citation>
    <scope>NUCLEOTIDE SEQUENCE [LARGE SCALE GENOMIC DNA]</scope>
    <source>
        <strain evidence="2 3">ATCC 25954</strain>
    </source>
</reference>
<dbReference type="PATRIC" id="fig|1194972.3.peg.4067"/>
<keyword evidence="2" id="KW-0808">Transferase</keyword>
<dbReference type="GO" id="GO:0016757">
    <property type="term" value="F:glycosyltransferase activity"/>
    <property type="evidence" value="ECO:0007669"/>
    <property type="project" value="UniProtKB-ARBA"/>
</dbReference>
<gene>
    <name evidence="2" type="ORF">MVAC_20423</name>
</gene>
<keyword evidence="3" id="KW-1185">Reference proteome</keyword>
<evidence type="ECO:0000313" key="2">
    <source>
        <dbReference type="EMBL" id="EJZ06829.1"/>
    </source>
</evidence>
<name>K0V710_MYCVA</name>
<dbReference type="InterPro" id="IPR010610">
    <property type="entry name" value="EryCIII-like_C"/>
</dbReference>
<dbReference type="EMBL" id="ALQA01000051">
    <property type="protein sequence ID" value="EJZ06829.1"/>
    <property type="molecule type" value="Genomic_DNA"/>
</dbReference>
<evidence type="ECO:0000313" key="3">
    <source>
        <dbReference type="Proteomes" id="UP000006072"/>
    </source>
</evidence>
<feature type="domain" description="Erythromycin biosynthesis protein CIII-like C-terminal" evidence="1">
    <location>
        <begin position="58"/>
        <end position="152"/>
    </location>
</feature>
<proteinExistence type="predicted"/>
<dbReference type="HOGENOM" id="CLU_1543331_0_0_11"/>
<dbReference type="Pfam" id="PF06722">
    <property type="entry name" value="EryCIII-like_C"/>
    <property type="match status" value="1"/>
</dbReference>
<dbReference type="eggNOG" id="COG1819">
    <property type="taxonomic scope" value="Bacteria"/>
</dbReference>
<dbReference type="Gene3D" id="3.40.50.2000">
    <property type="entry name" value="Glycogen Phosphorylase B"/>
    <property type="match status" value="2"/>
</dbReference>
<feature type="non-terminal residue" evidence="2">
    <location>
        <position position="1"/>
    </location>
</feature>